<dbReference type="GO" id="GO:0006233">
    <property type="term" value="P:dTDP biosynthetic process"/>
    <property type="evidence" value="ECO:0007669"/>
    <property type="project" value="InterPro"/>
</dbReference>
<dbReference type="GO" id="GO:0006227">
    <property type="term" value="P:dUDP biosynthetic process"/>
    <property type="evidence" value="ECO:0007669"/>
    <property type="project" value="TreeGrafter"/>
</dbReference>
<dbReference type="CDD" id="cd01672">
    <property type="entry name" value="TMPK"/>
    <property type="match status" value="1"/>
</dbReference>
<dbReference type="Pfam" id="PF02223">
    <property type="entry name" value="Thymidylate_kin"/>
    <property type="match status" value="1"/>
</dbReference>
<evidence type="ECO:0000256" key="9">
    <source>
        <dbReference type="ARBA" id="ARBA00029962"/>
    </source>
</evidence>
<comment type="similarity">
    <text evidence="1 11">Belongs to the thymidylate kinase family.</text>
</comment>
<evidence type="ECO:0000256" key="3">
    <source>
        <dbReference type="ARBA" id="ARBA00017144"/>
    </source>
</evidence>
<dbReference type="KEGG" id="lum:CNR27_14120"/>
<keyword evidence="5 11" id="KW-0545">Nucleotide biosynthesis</keyword>
<feature type="binding site" evidence="11">
    <location>
        <begin position="15"/>
        <end position="22"/>
    </location>
    <ligand>
        <name>ATP</name>
        <dbReference type="ChEBI" id="CHEBI:30616"/>
    </ligand>
</feature>
<evidence type="ECO:0000256" key="10">
    <source>
        <dbReference type="ARBA" id="ARBA00048743"/>
    </source>
</evidence>
<keyword evidence="8 11" id="KW-0067">ATP-binding</keyword>
<name>A0A290XH05_9GAMM</name>
<dbReference type="InterPro" id="IPR039430">
    <property type="entry name" value="Thymidylate_kin-like_dom"/>
</dbReference>
<dbReference type="InterPro" id="IPR018094">
    <property type="entry name" value="Thymidylate_kinase"/>
</dbReference>
<accession>A0A290XH05</accession>
<dbReference type="Proteomes" id="UP000218968">
    <property type="component" value="Chromosome"/>
</dbReference>
<dbReference type="Gene3D" id="3.40.50.300">
    <property type="entry name" value="P-loop containing nucleotide triphosphate hydrolases"/>
    <property type="match status" value="1"/>
</dbReference>
<dbReference type="EC" id="2.7.4.9" evidence="2 11"/>
<dbReference type="InterPro" id="IPR018095">
    <property type="entry name" value="Thymidylate_kin_CS"/>
</dbReference>
<dbReference type="GO" id="GO:0005524">
    <property type="term" value="F:ATP binding"/>
    <property type="evidence" value="ECO:0007669"/>
    <property type="project" value="UniProtKB-UniRule"/>
</dbReference>
<evidence type="ECO:0000256" key="8">
    <source>
        <dbReference type="ARBA" id="ARBA00022840"/>
    </source>
</evidence>
<evidence type="ECO:0000256" key="5">
    <source>
        <dbReference type="ARBA" id="ARBA00022727"/>
    </source>
</evidence>
<proteinExistence type="inferred from homology"/>
<evidence type="ECO:0000313" key="14">
    <source>
        <dbReference type="Proteomes" id="UP000218968"/>
    </source>
</evidence>
<dbReference type="GO" id="GO:0005829">
    <property type="term" value="C:cytosol"/>
    <property type="evidence" value="ECO:0007669"/>
    <property type="project" value="TreeGrafter"/>
</dbReference>
<organism evidence="13 14">
    <name type="scientific">Luteimonas chenhongjianii</name>
    <dbReference type="NCBI Taxonomy" id="2006110"/>
    <lineage>
        <taxon>Bacteria</taxon>
        <taxon>Pseudomonadati</taxon>
        <taxon>Pseudomonadota</taxon>
        <taxon>Gammaproteobacteria</taxon>
        <taxon>Lysobacterales</taxon>
        <taxon>Lysobacteraceae</taxon>
        <taxon>Luteimonas</taxon>
    </lineage>
</organism>
<keyword evidence="6 11" id="KW-0547">Nucleotide-binding</keyword>
<protein>
    <recommendedName>
        <fullName evidence="3 11">Thymidylate kinase</fullName>
        <ecNumber evidence="2 11">2.7.4.9</ecNumber>
    </recommendedName>
    <alternativeName>
        <fullName evidence="9 11">dTMP kinase</fullName>
    </alternativeName>
</protein>
<evidence type="ECO:0000256" key="6">
    <source>
        <dbReference type="ARBA" id="ARBA00022741"/>
    </source>
</evidence>
<dbReference type="GO" id="GO:0006235">
    <property type="term" value="P:dTTP biosynthetic process"/>
    <property type="evidence" value="ECO:0007669"/>
    <property type="project" value="UniProtKB-UniRule"/>
</dbReference>
<evidence type="ECO:0000256" key="4">
    <source>
        <dbReference type="ARBA" id="ARBA00022679"/>
    </source>
</evidence>
<dbReference type="PANTHER" id="PTHR10344:SF4">
    <property type="entry name" value="UMP-CMP KINASE 2, MITOCHONDRIAL"/>
    <property type="match status" value="1"/>
</dbReference>
<dbReference type="SUPFAM" id="SSF52540">
    <property type="entry name" value="P-loop containing nucleoside triphosphate hydrolases"/>
    <property type="match status" value="1"/>
</dbReference>
<keyword evidence="4 11" id="KW-0808">Transferase</keyword>
<evidence type="ECO:0000256" key="7">
    <source>
        <dbReference type="ARBA" id="ARBA00022777"/>
    </source>
</evidence>
<dbReference type="PROSITE" id="PS01331">
    <property type="entry name" value="THYMIDYLATE_KINASE"/>
    <property type="match status" value="1"/>
</dbReference>
<dbReference type="RefSeq" id="WP_096299763.1">
    <property type="nucleotide sequence ID" value="NZ_CP023406.1"/>
</dbReference>
<keyword evidence="14" id="KW-1185">Reference proteome</keyword>
<evidence type="ECO:0000256" key="1">
    <source>
        <dbReference type="ARBA" id="ARBA00009776"/>
    </source>
</evidence>
<dbReference type="AlphaFoldDB" id="A0A290XH05"/>
<dbReference type="GO" id="GO:0004798">
    <property type="term" value="F:dTMP kinase activity"/>
    <property type="evidence" value="ECO:0007669"/>
    <property type="project" value="UniProtKB-UniRule"/>
</dbReference>
<dbReference type="OrthoDB" id="9774907at2"/>
<reference evidence="14" key="1">
    <citation type="submission" date="2017-09" db="EMBL/GenBank/DDBJ databases">
        <title>Luteimonas liuhanmingii sp.nov., isolated from the intestinal contents of Tibetan Plateau Pika in Yushu, Qinghai Province, China.</title>
        <authorList>
            <person name="Gui Z."/>
        </authorList>
    </citation>
    <scope>NUCLEOTIDE SEQUENCE [LARGE SCALE GENOMIC DNA]</scope>
    <source>
        <strain evidence="14">100111</strain>
    </source>
</reference>
<dbReference type="NCBIfam" id="TIGR00041">
    <property type="entry name" value="DTMP_kinase"/>
    <property type="match status" value="1"/>
</dbReference>
<comment type="catalytic activity">
    <reaction evidence="10 11">
        <text>dTMP + ATP = dTDP + ADP</text>
        <dbReference type="Rhea" id="RHEA:13517"/>
        <dbReference type="ChEBI" id="CHEBI:30616"/>
        <dbReference type="ChEBI" id="CHEBI:58369"/>
        <dbReference type="ChEBI" id="CHEBI:63528"/>
        <dbReference type="ChEBI" id="CHEBI:456216"/>
        <dbReference type="EC" id="2.7.4.9"/>
    </reaction>
</comment>
<gene>
    <name evidence="11" type="primary">tmk</name>
    <name evidence="13" type="ORF">CNR27_14120</name>
</gene>
<comment type="function">
    <text evidence="11">Phosphorylation of dTMP to form dTDP in both de novo and salvage pathways of dTTP synthesis.</text>
</comment>
<dbReference type="InterPro" id="IPR027417">
    <property type="entry name" value="P-loop_NTPase"/>
</dbReference>
<dbReference type="EMBL" id="CP023406">
    <property type="protein sequence ID" value="ATD68425.1"/>
    <property type="molecule type" value="Genomic_DNA"/>
</dbReference>
<dbReference type="PANTHER" id="PTHR10344">
    <property type="entry name" value="THYMIDYLATE KINASE"/>
    <property type="match status" value="1"/>
</dbReference>
<feature type="domain" description="Thymidylate kinase-like" evidence="12">
    <location>
        <begin position="13"/>
        <end position="187"/>
    </location>
</feature>
<sequence length="224" mass="24546">MSSRHPDSLLIVIEGIDGAGKTTLANSLRTWLLDGGRSVTISKEPTTGPWGMKLRESAATGRLTPQDELDYLVKDREQHVSELISPALDCGEIVILDRYYPSTVAYQGAAGIPLNTVLDAHGFAPQPDVLLLLDVEPRVGIERIRARGDKPNAFETYDNLEACRAIFLDLEMPKVVINAAQSPEQVCAEAQFAILKELAERGDPLKSDTERVRDLIAVMPRLTA</sequence>
<evidence type="ECO:0000313" key="13">
    <source>
        <dbReference type="EMBL" id="ATD68425.1"/>
    </source>
</evidence>
<keyword evidence="7 11" id="KW-0418">Kinase</keyword>
<evidence type="ECO:0000259" key="12">
    <source>
        <dbReference type="Pfam" id="PF02223"/>
    </source>
</evidence>
<dbReference type="HAMAP" id="MF_00165">
    <property type="entry name" value="Thymidylate_kinase"/>
    <property type="match status" value="1"/>
</dbReference>
<evidence type="ECO:0000256" key="11">
    <source>
        <dbReference type="HAMAP-Rule" id="MF_00165"/>
    </source>
</evidence>
<evidence type="ECO:0000256" key="2">
    <source>
        <dbReference type="ARBA" id="ARBA00012980"/>
    </source>
</evidence>